<evidence type="ECO:0000256" key="2">
    <source>
        <dbReference type="ARBA" id="ARBA00022801"/>
    </source>
</evidence>
<comment type="catalytic activity">
    <reaction evidence="4">
        <text>NAD(+) + H2O = ADP-D-ribose + nicotinamide + H(+)</text>
        <dbReference type="Rhea" id="RHEA:16301"/>
        <dbReference type="ChEBI" id="CHEBI:15377"/>
        <dbReference type="ChEBI" id="CHEBI:15378"/>
        <dbReference type="ChEBI" id="CHEBI:17154"/>
        <dbReference type="ChEBI" id="CHEBI:57540"/>
        <dbReference type="ChEBI" id="CHEBI:57967"/>
        <dbReference type="EC" id="3.2.2.6"/>
    </reaction>
    <physiologicalReaction direction="left-to-right" evidence="4">
        <dbReference type="Rhea" id="RHEA:16302"/>
    </physiologicalReaction>
</comment>
<dbReference type="EMBL" id="JAMYWD010000328">
    <property type="protein sequence ID" value="KAJ4949807.1"/>
    <property type="molecule type" value="Genomic_DNA"/>
</dbReference>
<evidence type="ECO:0000256" key="5">
    <source>
        <dbReference type="SAM" id="MobiDB-lite"/>
    </source>
</evidence>
<dbReference type="FunFam" id="3.40.50.10140:FF:000007">
    <property type="entry name" value="Disease resistance protein (TIR-NBS-LRR class)"/>
    <property type="match status" value="1"/>
</dbReference>
<keyword evidence="3" id="KW-0520">NAD</keyword>
<dbReference type="EC" id="3.2.2.6" evidence="1"/>
<dbReference type="GO" id="GO:0061809">
    <property type="term" value="F:NAD+ nucleosidase activity, cyclic ADP-ribose generating"/>
    <property type="evidence" value="ECO:0007669"/>
    <property type="project" value="UniProtKB-EC"/>
</dbReference>
<feature type="domain" description="TIR" evidence="6">
    <location>
        <begin position="39"/>
        <end position="191"/>
    </location>
</feature>
<proteinExistence type="predicted"/>
<dbReference type="SUPFAM" id="SSF52200">
    <property type="entry name" value="Toll/Interleukin receptor TIR domain"/>
    <property type="match status" value="1"/>
</dbReference>
<comment type="caution">
    <text evidence="7">The sequence shown here is derived from an EMBL/GenBank/DDBJ whole genome shotgun (WGS) entry which is preliminary data.</text>
</comment>
<dbReference type="InterPro" id="IPR000157">
    <property type="entry name" value="TIR_dom"/>
</dbReference>
<feature type="compositionally biased region" description="Polar residues" evidence="5">
    <location>
        <begin position="1"/>
        <end position="13"/>
    </location>
</feature>
<evidence type="ECO:0000256" key="3">
    <source>
        <dbReference type="ARBA" id="ARBA00023027"/>
    </source>
</evidence>
<dbReference type="GO" id="GO:0007165">
    <property type="term" value="P:signal transduction"/>
    <property type="evidence" value="ECO:0007669"/>
    <property type="project" value="InterPro"/>
</dbReference>
<dbReference type="Gene3D" id="3.40.50.10140">
    <property type="entry name" value="Toll/interleukin-1 receptor homology (TIR) domain"/>
    <property type="match status" value="1"/>
</dbReference>
<dbReference type="OrthoDB" id="6160824at2759"/>
<dbReference type="PANTHER" id="PTHR32009">
    <property type="entry name" value="TMV RESISTANCE PROTEIN N-LIKE"/>
    <property type="match status" value="1"/>
</dbReference>
<organism evidence="7 8">
    <name type="scientific">Protea cynaroides</name>
    <dbReference type="NCBI Taxonomy" id="273540"/>
    <lineage>
        <taxon>Eukaryota</taxon>
        <taxon>Viridiplantae</taxon>
        <taxon>Streptophyta</taxon>
        <taxon>Embryophyta</taxon>
        <taxon>Tracheophyta</taxon>
        <taxon>Spermatophyta</taxon>
        <taxon>Magnoliopsida</taxon>
        <taxon>Proteales</taxon>
        <taxon>Proteaceae</taxon>
        <taxon>Protea</taxon>
    </lineage>
</organism>
<dbReference type="InterPro" id="IPR035897">
    <property type="entry name" value="Toll_tir_struct_dom_sf"/>
</dbReference>
<protein>
    <recommendedName>
        <fullName evidence="1">ADP-ribosyl cyclase/cyclic ADP-ribose hydrolase</fullName>
        <ecNumber evidence="1">3.2.2.6</ecNumber>
    </recommendedName>
</protein>
<reference evidence="7" key="1">
    <citation type="journal article" date="2023" name="Plant J.">
        <title>The genome of the king protea, Protea cynaroides.</title>
        <authorList>
            <person name="Chang J."/>
            <person name="Duong T.A."/>
            <person name="Schoeman C."/>
            <person name="Ma X."/>
            <person name="Roodt D."/>
            <person name="Barker N."/>
            <person name="Li Z."/>
            <person name="Van de Peer Y."/>
            <person name="Mizrachi E."/>
        </authorList>
    </citation>
    <scope>NUCLEOTIDE SEQUENCE</scope>
    <source>
        <tissue evidence="7">Young leaves</tissue>
    </source>
</reference>
<dbReference type="AlphaFoldDB" id="A0A9Q0GL12"/>
<name>A0A9Q0GL12_9MAGN</name>
<evidence type="ECO:0000256" key="4">
    <source>
        <dbReference type="ARBA" id="ARBA00047304"/>
    </source>
</evidence>
<feature type="region of interest" description="Disordered" evidence="5">
    <location>
        <begin position="1"/>
        <end position="23"/>
    </location>
</feature>
<dbReference type="Pfam" id="PF01582">
    <property type="entry name" value="TIR"/>
    <property type="match status" value="1"/>
</dbReference>
<dbReference type="PANTHER" id="PTHR32009:SF39">
    <property type="entry name" value="TIR DOMAIN-CONTAINING PROTEIN"/>
    <property type="match status" value="1"/>
</dbReference>
<evidence type="ECO:0000256" key="1">
    <source>
        <dbReference type="ARBA" id="ARBA00011982"/>
    </source>
</evidence>
<evidence type="ECO:0000313" key="7">
    <source>
        <dbReference type="EMBL" id="KAJ4949807.1"/>
    </source>
</evidence>
<sequence length="191" mass="21798">MSDSASSATQGCNSSSSSFPSSGDERFYSSSSFPSSAGCDYEVFLSFNGVDIRTSFTDHLYNALLDRGIRTFRDNEEFKIGEKMDPVLWSGIRQSKIAIPIFSKNYASSEWCLRELAEIVKCMKQRNQRQITVKPIFYHVDPWYVRFQAGSYMEPVLKRGKEFGQETEEWKKALEEVGSLYGWELKKIANG</sequence>
<accession>A0A9Q0GL12</accession>
<keyword evidence="2" id="KW-0378">Hydrolase</keyword>
<dbReference type="PROSITE" id="PS50104">
    <property type="entry name" value="TIR"/>
    <property type="match status" value="1"/>
</dbReference>
<gene>
    <name evidence="7" type="ORF">NE237_000081</name>
</gene>
<evidence type="ECO:0000259" key="6">
    <source>
        <dbReference type="PROSITE" id="PS50104"/>
    </source>
</evidence>
<dbReference type="Proteomes" id="UP001141806">
    <property type="component" value="Unassembled WGS sequence"/>
</dbReference>
<evidence type="ECO:0000313" key="8">
    <source>
        <dbReference type="Proteomes" id="UP001141806"/>
    </source>
</evidence>
<dbReference type="SMART" id="SM00255">
    <property type="entry name" value="TIR"/>
    <property type="match status" value="1"/>
</dbReference>
<keyword evidence="8" id="KW-1185">Reference proteome</keyword>